<dbReference type="AlphaFoldDB" id="A0A3S9MY55"/>
<dbReference type="InterPro" id="IPR029060">
    <property type="entry name" value="PIN-like_dom_sf"/>
</dbReference>
<name>A0A3S9MY55_9FLAO</name>
<proteinExistence type="predicted"/>
<sequence length="152" mass="17381">MILIDSNSLLVLILGLMNPALINKHSKTSIYEEEDFHNLVSAIKKIESIVVLPNIWTEVDNLLNKFTGSQKELYVKRIIETIKITSEKYLESKMVENNYSFYDLGLADTLILECAKDCEMLITSDSALSDYARALGVNVYDMKELKNERLKQ</sequence>
<dbReference type="OrthoDB" id="964341at2"/>
<dbReference type="RefSeq" id="WP_126447373.1">
    <property type="nucleotide sequence ID" value="NZ_CP034549.1"/>
</dbReference>
<evidence type="ECO:0000313" key="1">
    <source>
        <dbReference type="EMBL" id="AZQ44185.1"/>
    </source>
</evidence>
<keyword evidence="2" id="KW-1185">Reference proteome</keyword>
<evidence type="ECO:0000313" key="2">
    <source>
        <dbReference type="Proteomes" id="UP000279600"/>
    </source>
</evidence>
<accession>A0A3S9MY55</accession>
<dbReference type="EMBL" id="CP034549">
    <property type="protein sequence ID" value="AZQ44185.1"/>
    <property type="molecule type" value="Genomic_DNA"/>
</dbReference>
<organism evidence="1 2">
    <name type="scientific">Nonlabens ponticola</name>
    <dbReference type="NCBI Taxonomy" id="2496866"/>
    <lineage>
        <taxon>Bacteria</taxon>
        <taxon>Pseudomonadati</taxon>
        <taxon>Bacteroidota</taxon>
        <taxon>Flavobacteriia</taxon>
        <taxon>Flavobacteriales</taxon>
        <taxon>Flavobacteriaceae</taxon>
        <taxon>Nonlabens</taxon>
    </lineage>
</organism>
<dbReference type="Gene3D" id="3.40.50.1010">
    <property type="entry name" value="5'-nuclease"/>
    <property type="match status" value="1"/>
</dbReference>
<dbReference type="KEGG" id="noj:EJ995_08045"/>
<gene>
    <name evidence="1" type="ORF">EJ995_08045</name>
</gene>
<reference evidence="1 2" key="1">
    <citation type="submission" date="2018-12" db="EMBL/GenBank/DDBJ databases">
        <title>Complete genome of Nonlabens sp. MJ115.</title>
        <authorList>
            <person name="Choi H.S."/>
            <person name="Jung J."/>
        </authorList>
    </citation>
    <scope>NUCLEOTIDE SEQUENCE [LARGE SCALE GENOMIC DNA]</scope>
    <source>
        <strain evidence="1 2">MJ115</strain>
    </source>
</reference>
<protein>
    <submittedName>
        <fullName evidence="1">PIN domain-containing protein</fullName>
    </submittedName>
</protein>
<dbReference type="Proteomes" id="UP000279600">
    <property type="component" value="Chromosome"/>
</dbReference>
<dbReference type="SUPFAM" id="SSF88723">
    <property type="entry name" value="PIN domain-like"/>
    <property type="match status" value="1"/>
</dbReference>